<evidence type="ECO:0000259" key="10">
    <source>
        <dbReference type="PROSITE" id="PS51080"/>
    </source>
</evidence>
<dbReference type="PANTHER" id="PTHR11492">
    <property type="entry name" value="NUCLEAR FACTOR I"/>
    <property type="match status" value="1"/>
</dbReference>
<dbReference type="PANTHER" id="PTHR11492:SF8">
    <property type="entry name" value="NUCLEAR FACTOR I, ISOFORM B"/>
    <property type="match status" value="1"/>
</dbReference>
<feature type="region of interest" description="Disordered" evidence="9">
    <location>
        <begin position="615"/>
        <end position="640"/>
    </location>
</feature>
<comment type="subunit">
    <text evidence="8">Binds DNA as a homodimer.</text>
</comment>
<dbReference type="InterPro" id="IPR020604">
    <property type="entry name" value="CTF/NFI_DNA-bd-dom"/>
</dbReference>
<keyword evidence="6 8" id="KW-0804">Transcription</keyword>
<feature type="region of interest" description="Disordered" evidence="9">
    <location>
        <begin position="464"/>
        <end position="518"/>
    </location>
</feature>
<dbReference type="GO" id="GO:0006260">
    <property type="term" value="P:DNA replication"/>
    <property type="evidence" value="ECO:0007669"/>
    <property type="project" value="UniProtKB-KW"/>
</dbReference>
<evidence type="ECO:0000313" key="12">
    <source>
        <dbReference type="RefSeq" id="XP_035699999.1"/>
    </source>
</evidence>
<dbReference type="RefSeq" id="XP_035699999.1">
    <property type="nucleotide sequence ID" value="XM_035844106.1"/>
</dbReference>
<evidence type="ECO:0000256" key="2">
    <source>
        <dbReference type="ARBA" id="ARBA00022705"/>
    </source>
</evidence>
<feature type="domain" description="CTF/NF-I" evidence="10">
    <location>
        <begin position="1"/>
        <end position="188"/>
    </location>
</feature>
<keyword evidence="7 8" id="KW-0539">Nucleus</keyword>
<dbReference type="Pfam" id="PF10524">
    <property type="entry name" value="NfI_DNAbd_pre-N"/>
    <property type="match status" value="1"/>
</dbReference>
<keyword evidence="4 8" id="KW-0238">DNA-binding</keyword>
<keyword evidence="11" id="KW-1185">Reference proteome</keyword>
<proteinExistence type="inferred from homology"/>
<name>A0A9J7MFJ7_BRAFL</name>
<comment type="subcellular location">
    <subcellularLocation>
        <location evidence="1 8">Nucleus</location>
    </subcellularLocation>
</comment>
<feature type="compositionally biased region" description="Low complexity" evidence="9">
    <location>
        <begin position="476"/>
        <end position="507"/>
    </location>
</feature>
<feature type="compositionally biased region" description="Acidic residues" evidence="9">
    <location>
        <begin position="315"/>
        <end position="326"/>
    </location>
</feature>
<dbReference type="GO" id="GO:0003700">
    <property type="term" value="F:DNA-binding transcription factor activity"/>
    <property type="evidence" value="ECO:0007669"/>
    <property type="project" value="InterPro"/>
</dbReference>
<evidence type="ECO:0000256" key="9">
    <source>
        <dbReference type="SAM" id="MobiDB-lite"/>
    </source>
</evidence>
<dbReference type="GO" id="GO:0003677">
    <property type="term" value="F:DNA binding"/>
    <property type="evidence" value="ECO:0007669"/>
    <property type="project" value="UniProtKB-KW"/>
</dbReference>
<feature type="region of interest" description="Disordered" evidence="9">
    <location>
        <begin position="180"/>
        <end position="200"/>
    </location>
</feature>
<evidence type="ECO:0000256" key="1">
    <source>
        <dbReference type="ARBA" id="ARBA00004123"/>
    </source>
</evidence>
<dbReference type="InterPro" id="IPR019548">
    <property type="entry name" value="CTF/NFI_DNA-bd_N"/>
</dbReference>
<dbReference type="AlphaFoldDB" id="A0A9J7MFJ7"/>
<protein>
    <recommendedName>
        <fullName evidence="8">Nuclear factor 1</fullName>
    </recommendedName>
</protein>
<dbReference type="InterPro" id="IPR003619">
    <property type="entry name" value="MAD_homology1_Dwarfin-type"/>
</dbReference>
<keyword evidence="3 8" id="KW-0805">Transcription regulation</keyword>
<dbReference type="Pfam" id="PF03165">
    <property type="entry name" value="MH1"/>
    <property type="match status" value="1"/>
</dbReference>
<evidence type="ECO:0000256" key="7">
    <source>
        <dbReference type="ARBA" id="ARBA00023242"/>
    </source>
</evidence>
<dbReference type="PROSITE" id="PS51080">
    <property type="entry name" value="CTF_NFI_2"/>
    <property type="match status" value="1"/>
</dbReference>
<evidence type="ECO:0000256" key="6">
    <source>
        <dbReference type="ARBA" id="ARBA00023163"/>
    </source>
</evidence>
<feature type="compositionally biased region" description="Low complexity" evidence="9">
    <location>
        <begin position="185"/>
        <end position="196"/>
    </location>
</feature>
<dbReference type="SMART" id="SM00523">
    <property type="entry name" value="DWA"/>
    <property type="match status" value="1"/>
</dbReference>
<feature type="compositionally biased region" description="Polar residues" evidence="9">
    <location>
        <begin position="622"/>
        <end position="640"/>
    </location>
</feature>
<dbReference type="GO" id="GO:0005634">
    <property type="term" value="C:nucleus"/>
    <property type="evidence" value="ECO:0007669"/>
    <property type="project" value="UniProtKB-SubCell"/>
</dbReference>
<comment type="similarity">
    <text evidence="8">Belongs to the CTF/NF-I family.</text>
</comment>
<dbReference type="Pfam" id="PF00859">
    <property type="entry name" value="CTF_NFI"/>
    <property type="match status" value="1"/>
</dbReference>
<dbReference type="Proteomes" id="UP000001554">
    <property type="component" value="Chromosome 15"/>
</dbReference>
<reference evidence="11" key="1">
    <citation type="journal article" date="2020" name="Nat. Ecol. Evol.">
        <title>Deeply conserved synteny resolves early events in vertebrate evolution.</title>
        <authorList>
            <person name="Simakov O."/>
            <person name="Marletaz F."/>
            <person name="Yue J.X."/>
            <person name="O'Connell B."/>
            <person name="Jenkins J."/>
            <person name="Brandt A."/>
            <person name="Calef R."/>
            <person name="Tung C.H."/>
            <person name="Huang T.K."/>
            <person name="Schmutz J."/>
            <person name="Satoh N."/>
            <person name="Yu J.K."/>
            <person name="Putnam N.H."/>
            <person name="Green R.E."/>
            <person name="Rokhsar D.S."/>
        </authorList>
    </citation>
    <scope>NUCLEOTIDE SEQUENCE [LARGE SCALE GENOMIC DNA]</scope>
    <source>
        <strain evidence="11">S238N-H82</strain>
    </source>
</reference>
<dbReference type="GeneID" id="118432506"/>
<keyword evidence="2 8" id="KW-0235">DNA replication</keyword>
<comment type="function">
    <text evidence="8">Recognizes and binds the palindromic sequence 5'-TTGGCNNNNNGCCAA-3' present in viral and cellular promoters and in the origin of replication of adenovirus type 2. These proteins are individually capable of activating transcription and replication.</text>
</comment>
<evidence type="ECO:0000313" key="11">
    <source>
        <dbReference type="Proteomes" id="UP000001554"/>
    </source>
</evidence>
<reference evidence="12" key="2">
    <citation type="submission" date="2025-08" db="UniProtKB">
        <authorList>
            <consortium name="RefSeq"/>
        </authorList>
    </citation>
    <scope>IDENTIFICATION</scope>
    <source>
        <strain evidence="12">S238N-H82</strain>
        <tissue evidence="12">Testes</tissue>
    </source>
</reference>
<feature type="region of interest" description="Disordered" evidence="9">
    <location>
        <begin position="223"/>
        <end position="246"/>
    </location>
</feature>
<dbReference type="InterPro" id="IPR000647">
    <property type="entry name" value="CTF/NFI"/>
</dbReference>
<gene>
    <name evidence="12" type="primary">LOC118432506</name>
</gene>
<accession>A0A9J7MFJ7</accession>
<evidence type="ECO:0000256" key="8">
    <source>
        <dbReference type="RuleBase" id="RU000690"/>
    </source>
</evidence>
<evidence type="ECO:0000256" key="3">
    <source>
        <dbReference type="ARBA" id="ARBA00023015"/>
    </source>
</evidence>
<evidence type="ECO:0000256" key="5">
    <source>
        <dbReference type="ARBA" id="ARBA00023159"/>
    </source>
</evidence>
<feature type="region of interest" description="Disordered" evidence="9">
    <location>
        <begin position="298"/>
        <end position="326"/>
    </location>
</feature>
<evidence type="ECO:0000256" key="4">
    <source>
        <dbReference type="ARBA" id="ARBA00023125"/>
    </source>
</evidence>
<sequence>MTMDEFHPFIEAPLPHVKSFAYTWFNLQARKRKYYKKHEKRMTPEEERQVKEELLSEKPEVKQKWASRLLAKLRKDIRPEYREDFVLSVTGKKPPSCVMSNPDQKGKMRRIDCLRQADKVWRLDLVMVILFKGIPLESTDGERLVKSANCTHPTICVQPHHISISVRELDLFVAGYMQQHENTGSDSGDSMSVSSDPDIKDPARWIPASGILTRTGLAREGHCHSNGVDPSRAKPTYSHPWEPNSQHQRGKFMGAPIVQGGGVGNLTIGDLESPTYYSMPPEQPMSAGMAIRRSLQTAPRSIKRPKRNAGSLSSVDDDADSIGEADGDVSFYGTSPALPSPNVIHAKPKPSDKPGNFGSPASTGAVYPTALAFSTAGSFQQPGGYYQHPLRFHHNPESNTLADFVQVVCNQEAQNQESYAHGTRETWVKLERSVPQVCKNENKFNPSKCSPGPFIPATMLPPPPPPPMARPVALVTSGARSTTSATPSPTTSTTTSSAASAPGSTCPTTPPGNRAIMTSPFAALGRPETGFIHPQAQHQLLTYPNISPVSMTALSPSVLASPMTTPRTTPRSTPIPRWTAPLISLEENADYNMMAGMVQPMNPEEGMLNEERFFPMMPSEPMDTTANSSTQTSPTKEAAA</sequence>
<organism evidence="11 12">
    <name type="scientific">Branchiostoma floridae</name>
    <name type="common">Florida lancelet</name>
    <name type="synonym">Amphioxus</name>
    <dbReference type="NCBI Taxonomy" id="7739"/>
    <lineage>
        <taxon>Eukaryota</taxon>
        <taxon>Metazoa</taxon>
        <taxon>Chordata</taxon>
        <taxon>Cephalochordata</taxon>
        <taxon>Leptocardii</taxon>
        <taxon>Amphioxiformes</taxon>
        <taxon>Branchiostomatidae</taxon>
        <taxon>Branchiostoma</taxon>
    </lineage>
</organism>
<dbReference type="GO" id="GO:0045893">
    <property type="term" value="P:positive regulation of DNA-templated transcription"/>
    <property type="evidence" value="ECO:0007669"/>
    <property type="project" value="UniProtKB-ARBA"/>
</dbReference>
<keyword evidence="5 8" id="KW-0010">Activator</keyword>